<evidence type="ECO:0000256" key="1">
    <source>
        <dbReference type="SAM" id="MobiDB-lite"/>
    </source>
</evidence>
<proteinExistence type="predicted"/>
<keyword evidence="5" id="KW-1185">Reference proteome</keyword>
<dbReference type="InterPro" id="IPR029256">
    <property type="entry name" value="Heliccase-ass-bd"/>
</dbReference>
<protein>
    <submittedName>
        <fullName evidence="4">Uncharacterized protein</fullName>
    </submittedName>
</protein>
<dbReference type="Proteomes" id="UP000694568">
    <property type="component" value="Unplaced"/>
</dbReference>
<feature type="compositionally biased region" description="Basic residues" evidence="1">
    <location>
        <begin position="207"/>
        <end position="227"/>
    </location>
</feature>
<evidence type="ECO:0000259" key="2">
    <source>
        <dbReference type="Pfam" id="PF14773"/>
    </source>
</evidence>
<name>A0A8C9X0Z4_SANLU</name>
<feature type="region of interest" description="Disordered" evidence="1">
    <location>
        <begin position="204"/>
        <end position="296"/>
    </location>
</feature>
<dbReference type="Pfam" id="PF14773">
    <property type="entry name" value="VIGSSK"/>
    <property type="match status" value="1"/>
</dbReference>
<feature type="compositionally biased region" description="Polar residues" evidence="1">
    <location>
        <begin position="266"/>
        <end position="296"/>
    </location>
</feature>
<dbReference type="InterPro" id="IPR057931">
    <property type="entry name" value="RHH_ERCC6L2"/>
</dbReference>
<evidence type="ECO:0000313" key="4">
    <source>
        <dbReference type="Ensembl" id="ENSSLUP00000003335.1"/>
    </source>
</evidence>
<evidence type="ECO:0000313" key="5">
    <source>
        <dbReference type="Proteomes" id="UP000694568"/>
    </source>
</evidence>
<reference evidence="4" key="1">
    <citation type="submission" date="2025-08" db="UniProtKB">
        <authorList>
            <consortium name="Ensembl"/>
        </authorList>
    </citation>
    <scope>IDENTIFICATION</scope>
</reference>
<organism evidence="4 5">
    <name type="scientific">Sander lucioperca</name>
    <name type="common">Pike-perch</name>
    <name type="synonym">Perca lucioperca</name>
    <dbReference type="NCBI Taxonomy" id="283035"/>
    <lineage>
        <taxon>Eukaryota</taxon>
        <taxon>Metazoa</taxon>
        <taxon>Chordata</taxon>
        <taxon>Craniata</taxon>
        <taxon>Vertebrata</taxon>
        <taxon>Euteleostomi</taxon>
        <taxon>Actinopterygii</taxon>
        <taxon>Neopterygii</taxon>
        <taxon>Teleostei</taxon>
        <taxon>Neoteleostei</taxon>
        <taxon>Acanthomorphata</taxon>
        <taxon>Eupercaria</taxon>
        <taxon>Perciformes</taxon>
        <taxon>Percoidei</taxon>
        <taxon>Percidae</taxon>
        <taxon>Luciopercinae</taxon>
        <taxon>Sander</taxon>
    </lineage>
</organism>
<dbReference type="Ensembl" id="ENSSLUT00000003442.1">
    <property type="protein sequence ID" value="ENSSLUP00000003335.1"/>
    <property type="gene ID" value="ENSSLUG00000001447.1"/>
</dbReference>
<dbReference type="Pfam" id="PF25806">
    <property type="entry name" value="RHH_ERCC6L2"/>
    <property type="match status" value="1"/>
</dbReference>
<feature type="domain" description="ERCC6L2-like ribbon-helix-helix" evidence="3">
    <location>
        <begin position="122"/>
        <end position="186"/>
    </location>
</feature>
<dbReference type="AlphaFoldDB" id="A0A8C9X0Z4"/>
<dbReference type="GeneTree" id="ENSGT01120000275527"/>
<sequence>RRCPWEREVGQQQKEGKCKRGVHEVVYTHSNQRVVGGSKAEERISRAAVRDVFERKMYSQLPANHLLGTQEVQTALTLVCPPDSQPCPSTVRLEQLSVDHPVTYTNKSVHHTRRATFIIGETPQAICRQQLEEMAETFKFPSVHQFAVEIVRGNSSQRLAWLRQYYTSLNHPDLANTVTNNFPQPDSAQTSSLNTTSLTSTITAAKSHTHTKTPQKHVPKAKRKPKDTHKNTEPKTKDIPSSPDLSHGRSTTLSKPTAQGREQKQKLPSRTSATFQGQRENRQTSSPPEQAASTSSHCSLLTDLIGDTSILDDLLKPKPRGVVSKGSRKDFWDILNEGNEESINRLTDPAEVQRVCINTNFAARGRSGEEDSKSLWKTNEKFLWKK</sequence>
<feature type="domain" description="Helicase-associated putative binding" evidence="2">
    <location>
        <begin position="25"/>
        <end position="48"/>
    </location>
</feature>
<accession>A0A8C9X0Z4</accession>
<evidence type="ECO:0000259" key="3">
    <source>
        <dbReference type="Pfam" id="PF25806"/>
    </source>
</evidence>
<feature type="compositionally biased region" description="Polar residues" evidence="1">
    <location>
        <begin position="248"/>
        <end position="257"/>
    </location>
</feature>
<reference evidence="4" key="2">
    <citation type="submission" date="2025-09" db="UniProtKB">
        <authorList>
            <consortium name="Ensembl"/>
        </authorList>
    </citation>
    <scope>IDENTIFICATION</scope>
</reference>
<feature type="compositionally biased region" description="Basic and acidic residues" evidence="1">
    <location>
        <begin position="228"/>
        <end position="238"/>
    </location>
</feature>